<keyword evidence="4 8" id="KW-0028">Amino-acid biosynthesis</keyword>
<organism evidence="10 11">
    <name type="scientific">Desulfoferula mesophila</name>
    <dbReference type="NCBI Taxonomy" id="3058419"/>
    <lineage>
        <taxon>Bacteria</taxon>
        <taxon>Pseudomonadati</taxon>
        <taxon>Thermodesulfobacteriota</taxon>
        <taxon>Desulfarculia</taxon>
        <taxon>Desulfarculales</taxon>
        <taxon>Desulfarculaceae</taxon>
        <taxon>Desulfoferula</taxon>
    </lineage>
</organism>
<dbReference type="GO" id="GO:0009089">
    <property type="term" value="P:lysine biosynthetic process via diaminopimelate"/>
    <property type="evidence" value="ECO:0007669"/>
    <property type="project" value="UniProtKB-UniRule"/>
</dbReference>
<evidence type="ECO:0000256" key="3">
    <source>
        <dbReference type="ARBA" id="ARBA00013080"/>
    </source>
</evidence>
<gene>
    <name evidence="8 10" type="primary">dapF</name>
    <name evidence="10" type="ORF">FAK_20180</name>
</gene>
<dbReference type="SUPFAM" id="SSF54506">
    <property type="entry name" value="Diaminopimelate epimerase-like"/>
    <property type="match status" value="2"/>
</dbReference>
<comment type="function">
    <text evidence="8">Catalyzes the stereoinversion of LL-2,6-diaminopimelate (L,L-DAP) to meso-diaminopimelate (meso-DAP), a precursor of L-lysine and an essential component of the bacterial peptidoglycan.</text>
</comment>
<keyword evidence="5 8" id="KW-0457">Lysine biosynthesis</keyword>
<dbReference type="HAMAP" id="MF_00197">
    <property type="entry name" value="DAP_epimerase"/>
    <property type="match status" value="1"/>
</dbReference>
<feature type="site" description="Could be important to modulate the pK values of the two catalytic cysteine residues" evidence="8">
    <location>
        <position position="216"/>
    </location>
</feature>
<dbReference type="PANTHER" id="PTHR31689">
    <property type="entry name" value="DIAMINOPIMELATE EPIMERASE, CHLOROPLASTIC"/>
    <property type="match status" value="1"/>
</dbReference>
<evidence type="ECO:0000313" key="11">
    <source>
        <dbReference type="Proteomes" id="UP001366166"/>
    </source>
</evidence>
<dbReference type="PROSITE" id="PS01326">
    <property type="entry name" value="DAP_EPIMERASE"/>
    <property type="match status" value="1"/>
</dbReference>
<comment type="subunit">
    <text evidence="8">Homodimer.</text>
</comment>
<dbReference type="NCBIfam" id="TIGR00652">
    <property type="entry name" value="DapF"/>
    <property type="match status" value="1"/>
</dbReference>
<keyword evidence="8" id="KW-0963">Cytoplasm</keyword>
<dbReference type="Gene3D" id="3.10.310.10">
    <property type="entry name" value="Diaminopimelate Epimerase, Chain A, domain 1"/>
    <property type="match status" value="2"/>
</dbReference>
<protein>
    <recommendedName>
        <fullName evidence="3 8">Diaminopimelate epimerase</fullName>
        <shortName evidence="8">DAP epimerase</shortName>
        <ecNumber evidence="3 8">5.1.1.7</ecNumber>
    </recommendedName>
    <alternativeName>
        <fullName evidence="8">PLP-independent amino acid racemase</fullName>
    </alternativeName>
</protein>
<evidence type="ECO:0000256" key="7">
    <source>
        <dbReference type="ARBA" id="ARBA00051712"/>
    </source>
</evidence>
<dbReference type="KEGG" id="dmp:FAK_20180"/>
<comment type="catalytic activity">
    <reaction evidence="7 8">
        <text>(2S,6S)-2,6-diaminopimelate = meso-2,6-diaminopimelate</text>
        <dbReference type="Rhea" id="RHEA:15393"/>
        <dbReference type="ChEBI" id="CHEBI:57609"/>
        <dbReference type="ChEBI" id="CHEBI:57791"/>
        <dbReference type="EC" id="5.1.1.7"/>
    </reaction>
</comment>
<evidence type="ECO:0000256" key="9">
    <source>
        <dbReference type="PROSITE-ProRule" id="PRU10125"/>
    </source>
</evidence>
<feature type="active site" description="Proton donor" evidence="8">
    <location>
        <position position="94"/>
    </location>
</feature>
<accession>A0AAU9F312</accession>
<feature type="active site" description="Proton acceptor" evidence="8">
    <location>
        <position position="226"/>
    </location>
</feature>
<reference evidence="11" key="1">
    <citation type="journal article" date="2023" name="Arch. Microbiol.">
        <title>Desulfoferula mesophilus gen. nov. sp. nov., a mesophilic sulfate-reducing bacterium isolated from a brackish lake sediment.</title>
        <authorList>
            <person name="Watanabe T."/>
            <person name="Yabe T."/>
            <person name="Tsuji J.M."/>
            <person name="Fukui M."/>
        </authorList>
    </citation>
    <scope>NUCLEOTIDE SEQUENCE [LARGE SCALE GENOMIC DNA]</scope>
    <source>
        <strain evidence="11">12FAK</strain>
    </source>
</reference>
<keyword evidence="11" id="KW-1185">Reference proteome</keyword>
<dbReference type="InterPro" id="IPR018510">
    <property type="entry name" value="DAP_epimerase_AS"/>
</dbReference>
<feature type="binding site" evidence="8">
    <location>
        <position position="199"/>
    </location>
    <ligand>
        <name>substrate</name>
    </ligand>
</feature>
<feature type="binding site" evidence="8">
    <location>
        <position position="25"/>
    </location>
    <ligand>
        <name>substrate</name>
    </ligand>
</feature>
<evidence type="ECO:0000256" key="6">
    <source>
        <dbReference type="ARBA" id="ARBA00023235"/>
    </source>
</evidence>
<proteinExistence type="inferred from homology"/>
<dbReference type="GO" id="GO:0005829">
    <property type="term" value="C:cytosol"/>
    <property type="evidence" value="ECO:0007669"/>
    <property type="project" value="TreeGrafter"/>
</dbReference>
<dbReference type="AlphaFoldDB" id="A0AAU9F312"/>
<dbReference type="PANTHER" id="PTHR31689:SF0">
    <property type="entry name" value="DIAMINOPIMELATE EPIMERASE"/>
    <property type="match status" value="1"/>
</dbReference>
<dbReference type="EMBL" id="AP028679">
    <property type="protein sequence ID" value="BEQ14952.1"/>
    <property type="molecule type" value="Genomic_DNA"/>
</dbReference>
<name>A0AAU9F312_9BACT</name>
<feature type="binding site" evidence="8">
    <location>
        <begin position="95"/>
        <end position="96"/>
    </location>
    <ligand>
        <name>substrate</name>
    </ligand>
</feature>
<dbReference type="Pfam" id="PF01678">
    <property type="entry name" value="DAP_epimerase"/>
    <property type="match status" value="2"/>
</dbReference>
<dbReference type="Proteomes" id="UP001366166">
    <property type="component" value="Chromosome"/>
</dbReference>
<evidence type="ECO:0000256" key="2">
    <source>
        <dbReference type="ARBA" id="ARBA00010219"/>
    </source>
</evidence>
<evidence type="ECO:0000256" key="5">
    <source>
        <dbReference type="ARBA" id="ARBA00023154"/>
    </source>
</evidence>
<comment type="pathway">
    <text evidence="1 8">Amino-acid biosynthesis; L-lysine biosynthesis via DAP pathway; DL-2,6-diaminopimelate from LL-2,6-diaminopimelate: step 1/1.</text>
</comment>
<dbReference type="GO" id="GO:0008837">
    <property type="term" value="F:diaminopimelate epimerase activity"/>
    <property type="evidence" value="ECO:0007669"/>
    <property type="project" value="UniProtKB-UniRule"/>
</dbReference>
<evidence type="ECO:0000256" key="4">
    <source>
        <dbReference type="ARBA" id="ARBA00022605"/>
    </source>
</evidence>
<dbReference type="RefSeq" id="WP_338606624.1">
    <property type="nucleotide sequence ID" value="NZ_AP028679.1"/>
</dbReference>
<dbReference type="EC" id="5.1.1.7" evidence="3 8"/>
<comment type="caution">
    <text evidence="8">Lacks conserved residue(s) required for the propagation of feature annotation.</text>
</comment>
<evidence type="ECO:0000313" key="10">
    <source>
        <dbReference type="EMBL" id="BEQ14952.1"/>
    </source>
</evidence>
<comment type="similarity">
    <text evidence="2 8">Belongs to the diaminopimelate epimerase family.</text>
</comment>
<feature type="binding site" evidence="8">
    <location>
        <begin position="216"/>
        <end position="217"/>
    </location>
    <ligand>
        <name>substrate</name>
    </ligand>
</feature>
<sequence length="301" mass="32246">MDSAQIKRLEALAGIDLVKMTGTGNDFILVDNRKAGVTRELMSDLALGLCQRRRSVGADGMIFLEPSNRVDPVRGTVDWRWHFFNADGSAAEMCGNGGRCAARYAHDVGLAGEEMVFDTTAGPIRAWILDSGVKLEMIHPFGAYQGVELEVDGGMVKMDGVNTGVPHAVIAVEDIEAAPVVPVGRKVRFAPHFAPAGTNVNFACAKDGELVVRTYERGVEDETLACGTGAVASALMLGPAMGLKSPVRVKVRSGEELKVHFDKQGEDFGPVFLEGAAHYVYSGKLNAEALAWLHTQEDSPC</sequence>
<feature type="site" description="Could be important to modulate the pK values of the two catalytic cysteine residues" evidence="8">
    <location>
        <position position="167"/>
    </location>
</feature>
<feature type="active site" evidence="9">
    <location>
        <position position="94"/>
    </location>
</feature>
<dbReference type="InterPro" id="IPR001653">
    <property type="entry name" value="DAP_epimerase_DapF"/>
</dbReference>
<evidence type="ECO:0000256" key="1">
    <source>
        <dbReference type="ARBA" id="ARBA00005196"/>
    </source>
</evidence>
<evidence type="ECO:0000256" key="8">
    <source>
        <dbReference type="HAMAP-Rule" id="MF_00197"/>
    </source>
</evidence>
<comment type="subcellular location">
    <subcellularLocation>
        <location evidence="8">Cytoplasm</location>
    </subcellularLocation>
</comment>
<feature type="binding site" evidence="8">
    <location>
        <position position="85"/>
    </location>
    <ligand>
        <name>substrate</name>
    </ligand>
</feature>
<feature type="binding site" evidence="8">
    <location>
        <begin position="227"/>
        <end position="228"/>
    </location>
    <ligand>
        <name>substrate</name>
    </ligand>
</feature>
<keyword evidence="6 8" id="KW-0413">Isomerase</keyword>